<name>K8WJD8_9GAMM</name>
<dbReference type="OrthoDB" id="6636147at2"/>
<keyword evidence="2" id="KW-1185">Reference proteome</keyword>
<comment type="caution">
    <text evidence="1">The sequence shown here is derived from an EMBL/GenBank/DDBJ whole genome shotgun (WGS) entry which is preliminary data.</text>
</comment>
<reference evidence="1 2" key="1">
    <citation type="journal article" date="2012" name="BMC Genomics">
        <title>Comparative genomics of bacteria in the genus Providencia isolated from wild Drosophila melanogaster.</title>
        <authorList>
            <person name="Galac M.R."/>
            <person name="Lazzaro B.P."/>
        </authorList>
    </citation>
    <scope>NUCLEOTIDE SEQUENCE [LARGE SCALE GENOMIC DNA]</scope>
    <source>
        <strain evidence="1 2">DSM 19967</strain>
    </source>
</reference>
<dbReference type="RefSeq" id="WP_008915701.1">
    <property type="nucleotide sequence ID" value="NZ_CM001773.1"/>
</dbReference>
<accession>K8WJD8</accession>
<gene>
    <name evidence="1" type="ORF">OO7_09415</name>
</gene>
<sequence>MAETQFLFSKIEISRAAFDRWLKSEYIPTVDFANEHQSEKSTQLTVAQAILPFLNSSTDELRIMLLHDKQKSIFYCSLCLAWAEMAEDLLCLADILKTIAPFMAKNKTGTIVYGENIAGAVVLSQNDTIVSDEQQELITPEWAEEWLSDLEDDSEENLKKWVDSKLWNQLKRTYNHYLRNATPESPIHIKNTDFVSDGKRVIDWEGKVIPNANPLTFKRIFTDSLRNLYSDGNSVWIQGKLSLNLPTLIETNLSSKTIRVLEGDYDTDFLLQIDDVLWFPVIKNKTFHIDSLQVDIDSFHAINYCHYIDKNAFYICEQNGRGLFKVDNIDPTKVKAFDDSLSICEDKIFNSKGLFPDADGLTFYKINERFYADKNYVWEHSTKLEGFDPKTFEIVDRCLSIVKDANHVRVYQNNIPNADAKTIQVLDVYHNNYWRDKHHVWYWTEQIQPLTLPDDGELYFYPKSHFCRVGTKIWCQQHLLEGVDIPSFTIIKPTIAKDKNFYYMEDRKYTHQEYEDNDIGRYYTFG</sequence>
<dbReference type="EMBL" id="AKKN01000008">
    <property type="protein sequence ID" value="EKT57592.1"/>
    <property type="molecule type" value="Genomic_DNA"/>
</dbReference>
<dbReference type="Pfam" id="PF13644">
    <property type="entry name" value="DKNYY"/>
    <property type="match status" value="1"/>
</dbReference>
<evidence type="ECO:0000313" key="2">
    <source>
        <dbReference type="Proteomes" id="UP000010290"/>
    </source>
</evidence>
<protein>
    <recommendedName>
        <fullName evidence="3">DKNYY family protein</fullName>
    </recommendedName>
</protein>
<evidence type="ECO:0008006" key="3">
    <source>
        <dbReference type="Google" id="ProtNLM"/>
    </source>
</evidence>
<proteinExistence type="predicted"/>
<evidence type="ECO:0000313" key="1">
    <source>
        <dbReference type="EMBL" id="EKT57592.1"/>
    </source>
</evidence>
<dbReference type="AlphaFoldDB" id="K8WJD8"/>
<dbReference type="HOGENOM" id="CLU_519448_0_0_6"/>
<dbReference type="Proteomes" id="UP000010290">
    <property type="component" value="Chromosome"/>
</dbReference>
<dbReference type="InterPro" id="IPR027375">
    <property type="entry name" value="DKNYY"/>
</dbReference>
<dbReference type="PATRIC" id="fig|1141660.3.peg.1880"/>
<organism evidence="1 2">
    <name type="scientific">Providencia sneebia DSM 19967</name>
    <dbReference type="NCBI Taxonomy" id="1141660"/>
    <lineage>
        <taxon>Bacteria</taxon>
        <taxon>Pseudomonadati</taxon>
        <taxon>Pseudomonadota</taxon>
        <taxon>Gammaproteobacteria</taxon>
        <taxon>Enterobacterales</taxon>
        <taxon>Morganellaceae</taxon>
        <taxon>Providencia</taxon>
    </lineage>
</organism>